<dbReference type="InterPro" id="IPR002586">
    <property type="entry name" value="CobQ/CobB/MinD/ParA_Nub-bd_dom"/>
</dbReference>
<keyword evidence="3" id="KW-1185">Reference proteome</keyword>
<dbReference type="Pfam" id="PF01656">
    <property type="entry name" value="CbiA"/>
    <property type="match status" value="1"/>
</dbReference>
<dbReference type="AlphaFoldDB" id="A0A9X4PC45"/>
<dbReference type="EMBL" id="LWID01000002">
    <property type="protein sequence ID" value="MDG6896388.1"/>
    <property type="molecule type" value="Genomic_DNA"/>
</dbReference>
<dbReference type="PANTHER" id="PTHR13696">
    <property type="entry name" value="P-LOOP CONTAINING NUCLEOSIDE TRIPHOSPHATE HYDROLASE"/>
    <property type="match status" value="1"/>
</dbReference>
<dbReference type="PANTHER" id="PTHR13696:SF96">
    <property type="entry name" value="COBQ_COBB_MIND_PARA NUCLEOTIDE BINDING DOMAIN-CONTAINING PROTEIN"/>
    <property type="match status" value="1"/>
</dbReference>
<dbReference type="Proteomes" id="UP001155500">
    <property type="component" value="Unassembled WGS sequence"/>
</dbReference>
<dbReference type="SUPFAM" id="SSF52540">
    <property type="entry name" value="P-loop containing nucleoside triphosphate hydrolases"/>
    <property type="match status" value="1"/>
</dbReference>
<gene>
    <name evidence="2" type="ORF">A6A20_12360</name>
</gene>
<dbReference type="InterPro" id="IPR027417">
    <property type="entry name" value="P-loop_NTPase"/>
</dbReference>
<comment type="caution">
    <text evidence="2">The sequence shown here is derived from an EMBL/GenBank/DDBJ whole genome shotgun (WGS) entry which is preliminary data.</text>
</comment>
<dbReference type="InterPro" id="IPR050678">
    <property type="entry name" value="DNA_Partitioning_ATPase"/>
</dbReference>
<protein>
    <recommendedName>
        <fullName evidence="1">CobQ/CobB/MinD/ParA nucleotide binding domain-containing protein</fullName>
    </recommendedName>
</protein>
<feature type="domain" description="CobQ/CobB/MinD/ParA nucleotide binding" evidence="1">
    <location>
        <begin position="5"/>
        <end position="170"/>
    </location>
</feature>
<reference evidence="2" key="1">
    <citation type="submission" date="2016-03" db="EMBL/GenBank/DDBJ databases">
        <title>Co-evolution between Pasteurellaceae and their hosts.</title>
        <authorList>
            <person name="Hansen M.J."/>
            <person name="Bojesen A.M."/>
            <person name="Planet P."/>
        </authorList>
    </citation>
    <scope>NUCLEOTIDE SEQUENCE</scope>
    <source>
        <strain evidence="2">146/S8/89</strain>
    </source>
</reference>
<evidence type="ECO:0000313" key="2">
    <source>
        <dbReference type="EMBL" id="MDG6896388.1"/>
    </source>
</evidence>
<name>A0A9X4PC45_9PAST</name>
<dbReference type="PIRSF" id="PIRSF009320">
    <property type="entry name" value="Nuc_binding_HP_1000"/>
    <property type="match status" value="1"/>
</dbReference>
<dbReference type="Gene3D" id="3.40.50.300">
    <property type="entry name" value="P-loop containing nucleotide triphosphate hydrolases"/>
    <property type="match status" value="1"/>
</dbReference>
<accession>A0A9X4PC45</accession>
<proteinExistence type="predicted"/>
<evidence type="ECO:0000259" key="1">
    <source>
        <dbReference type="Pfam" id="PF01656"/>
    </source>
</evidence>
<dbReference type="RefSeq" id="WP_279573831.1">
    <property type="nucleotide sequence ID" value="NZ_LWID01000002.1"/>
</dbReference>
<evidence type="ECO:0000313" key="3">
    <source>
        <dbReference type="Proteomes" id="UP001155500"/>
    </source>
</evidence>
<organism evidence="2 3">
    <name type="scientific">Volucribacter amazonae</name>
    <dbReference type="NCBI Taxonomy" id="256731"/>
    <lineage>
        <taxon>Bacteria</taxon>
        <taxon>Pseudomonadati</taxon>
        <taxon>Pseudomonadota</taxon>
        <taxon>Gammaproteobacteria</taxon>
        <taxon>Pasteurellales</taxon>
        <taxon>Pasteurellaceae</taxon>
        <taxon>Volucribacter</taxon>
    </lineage>
</organism>
<sequence>MTKFILFNSIKGGVGKSTLAAQTAVYLASFGRVAVMDCDPQQNLNRWAMRRAEAGEIFQRKILPLSIDLDFSAKNLNQFDFIVIDSAGVDSQTGRKALVKADYLISPLKPSQADLDTVLDHDDIIRQAKEINKNLHSFYLLNMCSTHHKDNEREDTLRELKGVDLASCVIDDVVFERKILRTSFSEGGTCFEVKNNKSADEIGKILKRILEV</sequence>
<dbReference type="CDD" id="cd02042">
    <property type="entry name" value="ParAB_family"/>
    <property type="match status" value="1"/>
</dbReference>